<evidence type="ECO:0000259" key="1">
    <source>
        <dbReference type="Pfam" id="PF07791"/>
    </source>
</evidence>
<dbReference type="InterPro" id="IPR012433">
    <property type="entry name" value="Imm11"/>
</dbReference>
<dbReference type="Proteomes" id="UP001595735">
    <property type="component" value="Unassembled WGS sequence"/>
</dbReference>
<sequence>MDKYYLLSWKDEKGASASAFAPEGIPLAQDLISELEGVNQLPFELHLIKLEVGKEGLIKSNDLTGIKDVWQDYQLNSLAWPLMSAKMKSVVDNNVSGNEQVDWIEAVINTGEEQRIYYIPRFNRMLDVLDKENTVYVPGTDHTIKPVFSFSKINTYNAFTEPSPKNNYWKITSAIYVSETLRKAIQKEKLTGVSFDATRVV</sequence>
<name>A0ABV7Y0J5_9FLAO</name>
<protein>
    <submittedName>
        <fullName evidence="2">Imm11 family protein</fullName>
    </submittedName>
</protein>
<evidence type="ECO:0000313" key="3">
    <source>
        <dbReference type="Proteomes" id="UP001595735"/>
    </source>
</evidence>
<feature type="domain" description="Immunity MXAN-0049 protein" evidence="1">
    <location>
        <begin position="68"/>
        <end position="197"/>
    </location>
</feature>
<dbReference type="Pfam" id="PF07791">
    <property type="entry name" value="Imm11"/>
    <property type="match status" value="1"/>
</dbReference>
<dbReference type="RefSeq" id="WP_290300628.1">
    <property type="nucleotide sequence ID" value="NZ_JAUFQR010000001.1"/>
</dbReference>
<keyword evidence="3" id="KW-1185">Reference proteome</keyword>
<organism evidence="2 3">
    <name type="scientific">Chryseobacterium tructae</name>
    <dbReference type="NCBI Taxonomy" id="1037380"/>
    <lineage>
        <taxon>Bacteria</taxon>
        <taxon>Pseudomonadati</taxon>
        <taxon>Bacteroidota</taxon>
        <taxon>Flavobacteriia</taxon>
        <taxon>Flavobacteriales</taxon>
        <taxon>Weeksellaceae</taxon>
        <taxon>Chryseobacterium group</taxon>
        <taxon>Chryseobacterium</taxon>
    </lineage>
</organism>
<accession>A0ABV7Y0J5</accession>
<proteinExistence type="predicted"/>
<reference evidence="3" key="1">
    <citation type="journal article" date="2019" name="Int. J. Syst. Evol. Microbiol.">
        <title>The Global Catalogue of Microorganisms (GCM) 10K type strain sequencing project: providing services to taxonomists for standard genome sequencing and annotation.</title>
        <authorList>
            <consortium name="The Broad Institute Genomics Platform"/>
            <consortium name="The Broad Institute Genome Sequencing Center for Infectious Disease"/>
            <person name="Wu L."/>
            <person name="Ma J."/>
        </authorList>
    </citation>
    <scope>NUCLEOTIDE SEQUENCE [LARGE SCALE GENOMIC DNA]</scope>
    <source>
        <strain evidence="3">CECT 7798</strain>
    </source>
</reference>
<evidence type="ECO:0000313" key="2">
    <source>
        <dbReference type="EMBL" id="MFC3758627.1"/>
    </source>
</evidence>
<dbReference type="EMBL" id="JBHRYO010000002">
    <property type="protein sequence ID" value="MFC3758627.1"/>
    <property type="molecule type" value="Genomic_DNA"/>
</dbReference>
<comment type="caution">
    <text evidence="2">The sequence shown here is derived from an EMBL/GenBank/DDBJ whole genome shotgun (WGS) entry which is preliminary data.</text>
</comment>
<gene>
    <name evidence="2" type="ORF">ACFONJ_21810</name>
</gene>